<evidence type="ECO:0000256" key="1">
    <source>
        <dbReference type="SAM" id="MobiDB-lite"/>
    </source>
</evidence>
<dbReference type="Proteomes" id="UP000291591">
    <property type="component" value="Unassembled WGS sequence"/>
</dbReference>
<dbReference type="AlphaFoldDB" id="A0A4Q7UUW9"/>
<name>A0A4Q7UUW9_PSEST</name>
<accession>A0A4Q7UUW9</accession>
<sequence>MRDQLLASVWDALGGDPDDLRRITLTGPDHALRSRFPVTGAAVAATGAALLACTADTRPDVELDSRHAATAVRSERLLRIDGSSPGDPFDPLSAFHRTADGWLRLHANYPWHRAAARHVLDLSADTGPDEIRDQISARTGEELEAALHGAGGVAAAVRDEGTWRTHPAGVAAAASPLVERRDLGPAAPRPSRRARVLDLTRVIAGPVATRTLAAHGADVLRLDPPDRPEIPLQVWDMLPGKRSALLDLARSGDRLTTLLAGADVVVTGYRPGALDRFGLAPETLAERFPGLVVVTLSAWGHRGPWAHRRGFDSLVQAACGIGETERADSDPDTPPGALPAQLLDHATGHLAAAGAALALTSQRHHGGTPHVRLSLAATAAWLQSLPRTGEPSPVTDPGPAAFTERVDAPDGGLTLVSPPGRVGGRDLHWPAPPPSYGTADASWPDTGDPA</sequence>
<feature type="region of interest" description="Disordered" evidence="1">
    <location>
        <begin position="386"/>
        <end position="450"/>
    </location>
</feature>
<dbReference type="GO" id="GO:0016740">
    <property type="term" value="F:transferase activity"/>
    <property type="evidence" value="ECO:0007669"/>
    <property type="project" value="UniProtKB-KW"/>
</dbReference>
<dbReference type="InterPro" id="IPR050509">
    <property type="entry name" value="CoA-transferase_III"/>
</dbReference>
<evidence type="ECO:0000313" key="3">
    <source>
        <dbReference type="Proteomes" id="UP000291591"/>
    </source>
</evidence>
<gene>
    <name evidence="2" type="ORF">EV383_1690</name>
</gene>
<dbReference type="InterPro" id="IPR003673">
    <property type="entry name" value="CoA-Trfase_fam_III"/>
</dbReference>
<protein>
    <submittedName>
        <fullName evidence="2">CoA transferase family III</fullName>
    </submittedName>
</protein>
<organism evidence="2 3">
    <name type="scientific">Pseudonocardia sediminis</name>
    <dbReference type="NCBI Taxonomy" id="1397368"/>
    <lineage>
        <taxon>Bacteria</taxon>
        <taxon>Bacillati</taxon>
        <taxon>Actinomycetota</taxon>
        <taxon>Actinomycetes</taxon>
        <taxon>Pseudonocardiales</taxon>
        <taxon>Pseudonocardiaceae</taxon>
        <taxon>Pseudonocardia</taxon>
    </lineage>
</organism>
<dbReference type="EMBL" id="SHKL01000001">
    <property type="protein sequence ID" value="RZT84834.1"/>
    <property type="molecule type" value="Genomic_DNA"/>
</dbReference>
<dbReference type="Gene3D" id="3.40.50.10540">
    <property type="entry name" value="Crotonobetainyl-coa:carnitine coa-transferase, domain 1"/>
    <property type="match status" value="1"/>
</dbReference>
<evidence type="ECO:0000313" key="2">
    <source>
        <dbReference type="EMBL" id="RZT84834.1"/>
    </source>
</evidence>
<dbReference type="PANTHER" id="PTHR48228">
    <property type="entry name" value="SUCCINYL-COA--D-CITRAMALATE COA-TRANSFERASE"/>
    <property type="match status" value="1"/>
</dbReference>
<dbReference type="PANTHER" id="PTHR48228:SF4">
    <property type="entry name" value="BLR3030 PROTEIN"/>
    <property type="match status" value="1"/>
</dbReference>
<dbReference type="SUPFAM" id="SSF89796">
    <property type="entry name" value="CoA-transferase family III (CaiB/BaiF)"/>
    <property type="match status" value="2"/>
</dbReference>
<keyword evidence="2" id="KW-0808">Transferase</keyword>
<proteinExistence type="predicted"/>
<dbReference type="RefSeq" id="WP_165438277.1">
    <property type="nucleotide sequence ID" value="NZ_SHKL01000001.1"/>
</dbReference>
<keyword evidence="3" id="KW-1185">Reference proteome</keyword>
<reference evidence="2 3" key="1">
    <citation type="submission" date="2019-02" db="EMBL/GenBank/DDBJ databases">
        <title>Sequencing the genomes of 1000 actinobacteria strains.</title>
        <authorList>
            <person name="Klenk H.-P."/>
        </authorList>
    </citation>
    <scope>NUCLEOTIDE SEQUENCE [LARGE SCALE GENOMIC DNA]</scope>
    <source>
        <strain evidence="2 3">DSM 45779</strain>
    </source>
</reference>
<comment type="caution">
    <text evidence="2">The sequence shown here is derived from an EMBL/GenBank/DDBJ whole genome shotgun (WGS) entry which is preliminary data.</text>
</comment>
<dbReference type="InterPro" id="IPR023606">
    <property type="entry name" value="CoA-Trfase_III_dom_1_sf"/>
</dbReference>
<dbReference type="Pfam" id="PF02515">
    <property type="entry name" value="CoA_transf_3"/>
    <property type="match status" value="1"/>
</dbReference>